<organism evidence="1 2">
    <name type="scientific">Candidatus Thiothrix singaporensis</name>
    <dbReference type="NCBI Taxonomy" id="2799669"/>
    <lineage>
        <taxon>Bacteria</taxon>
        <taxon>Pseudomonadati</taxon>
        <taxon>Pseudomonadota</taxon>
        <taxon>Gammaproteobacteria</taxon>
        <taxon>Thiotrichales</taxon>
        <taxon>Thiotrichaceae</taxon>
        <taxon>Thiothrix</taxon>
    </lineage>
</organism>
<keyword evidence="2" id="KW-1185">Reference proteome</keyword>
<dbReference type="KEGG" id="this:HZT40_12090"/>
<evidence type="ECO:0000313" key="1">
    <source>
        <dbReference type="EMBL" id="QLQ32202.1"/>
    </source>
</evidence>
<gene>
    <name evidence="1" type="ORF">HZT40_12090</name>
</gene>
<name>A0A7L6ASU5_9GAMM</name>
<dbReference type="Proteomes" id="UP000510621">
    <property type="component" value="Chromosome"/>
</dbReference>
<evidence type="ECO:0000313" key="2">
    <source>
        <dbReference type="Proteomes" id="UP000510621"/>
    </source>
</evidence>
<dbReference type="AlphaFoldDB" id="A0A7L6ASU5"/>
<proteinExistence type="predicted"/>
<sequence length="162" mass="16806">MAHIALQATLSPAGSLAISIIRGAAAGFVGGLVGQLRGGSFRSGFVGSVAGGLAHGVGSAVSSTLVAAVFGGLAAEASGGSFSDGALSAAMVHLFNDEVKFFDGANGWVIKDHMDSGVPGVVTGYIQHKINNQWMENQRSYGSGSKERWQWWEPLPVRMMRL</sequence>
<protein>
    <submittedName>
        <fullName evidence="1">Uncharacterized protein</fullName>
    </submittedName>
</protein>
<dbReference type="EMBL" id="CP059265">
    <property type="protein sequence ID" value="QLQ32202.1"/>
    <property type="molecule type" value="Genomic_DNA"/>
</dbReference>
<reference evidence="1" key="1">
    <citation type="submission" date="2020-06" db="EMBL/GenBank/DDBJ databases">
        <title>Analysis procedures for assessing recovery of high quality, complete, closed genomes from Nanopore long read metagenome sequencing.</title>
        <authorList>
            <person name="Bessarab I."/>
            <person name="Arumugam K."/>
            <person name="Haryono M."/>
            <person name="Liu X."/>
            <person name="Roy S."/>
            <person name="Zuniga-Montanez R.E."/>
            <person name="Qiu G."/>
            <person name="Drautz-Moses D.I."/>
            <person name="Law Y.Y."/>
            <person name="Wuertz S."/>
            <person name="Lauro F.M."/>
            <person name="Huson D.H."/>
            <person name="Williams R.B."/>
        </authorList>
    </citation>
    <scope>NUCLEOTIDE SEQUENCE [LARGE SCALE GENOMIC DNA]</scope>
    <source>
        <strain evidence="1">SSD2</strain>
    </source>
</reference>
<accession>A0A7L6ASU5</accession>